<keyword evidence="5 8" id="KW-0378">Hydrolase</keyword>
<dbReference type="InterPro" id="IPR000743">
    <property type="entry name" value="Glyco_hydro_28"/>
</dbReference>
<dbReference type="InterPro" id="IPR012334">
    <property type="entry name" value="Pectin_lyas_fold"/>
</dbReference>
<evidence type="ECO:0000313" key="9">
    <source>
        <dbReference type="EMBL" id="RWR72092.1"/>
    </source>
</evidence>
<organism evidence="9 10">
    <name type="scientific">Cinnamomum micranthum f. kanehirae</name>
    <dbReference type="NCBI Taxonomy" id="337451"/>
    <lineage>
        <taxon>Eukaryota</taxon>
        <taxon>Viridiplantae</taxon>
        <taxon>Streptophyta</taxon>
        <taxon>Embryophyta</taxon>
        <taxon>Tracheophyta</taxon>
        <taxon>Spermatophyta</taxon>
        <taxon>Magnoliopsida</taxon>
        <taxon>Magnoliidae</taxon>
        <taxon>Laurales</taxon>
        <taxon>Lauraceae</taxon>
        <taxon>Cinnamomum</taxon>
    </lineage>
</organism>
<protein>
    <submittedName>
        <fullName evidence="9">Glycoside hydrolase</fullName>
    </submittedName>
</protein>
<evidence type="ECO:0000256" key="7">
    <source>
        <dbReference type="ARBA" id="ARBA00023316"/>
    </source>
</evidence>
<evidence type="ECO:0000256" key="3">
    <source>
        <dbReference type="ARBA" id="ARBA00022512"/>
    </source>
</evidence>
<dbReference type="Gene3D" id="2.160.20.10">
    <property type="entry name" value="Single-stranded right-handed beta-helix, Pectin lyase-like"/>
    <property type="match status" value="1"/>
</dbReference>
<evidence type="ECO:0000256" key="1">
    <source>
        <dbReference type="ARBA" id="ARBA00004191"/>
    </source>
</evidence>
<dbReference type="GO" id="GO:0071555">
    <property type="term" value="P:cell wall organization"/>
    <property type="evidence" value="ECO:0007669"/>
    <property type="project" value="UniProtKB-KW"/>
</dbReference>
<evidence type="ECO:0000256" key="6">
    <source>
        <dbReference type="ARBA" id="ARBA00023295"/>
    </source>
</evidence>
<dbReference type="Pfam" id="PF00295">
    <property type="entry name" value="Glyco_hydro_28"/>
    <property type="match status" value="1"/>
</dbReference>
<dbReference type="PANTHER" id="PTHR31375">
    <property type="match status" value="1"/>
</dbReference>
<proteinExistence type="inferred from homology"/>
<gene>
    <name evidence="9" type="ORF">CKAN_00029000</name>
</gene>
<dbReference type="Proteomes" id="UP000283530">
    <property type="component" value="Unassembled WGS sequence"/>
</dbReference>
<dbReference type="OrthoDB" id="187139at2759"/>
<evidence type="ECO:0000256" key="4">
    <source>
        <dbReference type="ARBA" id="ARBA00022525"/>
    </source>
</evidence>
<keyword evidence="3" id="KW-0134">Cell wall</keyword>
<evidence type="ECO:0000256" key="5">
    <source>
        <dbReference type="ARBA" id="ARBA00022801"/>
    </source>
</evidence>
<accession>A0A443N0P6</accession>
<keyword evidence="6 8" id="KW-0326">Glycosidase</keyword>
<keyword evidence="4" id="KW-0964">Secreted</keyword>
<sequence>MCCVMLCSVLKIKLCFRWKDAIHIGSSSGIKIFHSIIGTGDGCISLGPGSSNVSISIIFCGPGPGISASSLGKYPNEEDVVGLTVRNCTFTGTTNDLRIKAWEASPASTTASSFTF</sequence>
<dbReference type="SUPFAM" id="SSF51126">
    <property type="entry name" value="Pectin lyase-like"/>
    <property type="match status" value="1"/>
</dbReference>
<evidence type="ECO:0000256" key="2">
    <source>
        <dbReference type="ARBA" id="ARBA00008834"/>
    </source>
</evidence>
<reference evidence="9 10" key="1">
    <citation type="journal article" date="2019" name="Nat. Plants">
        <title>Stout camphor tree genome fills gaps in understanding of flowering plant genome evolution.</title>
        <authorList>
            <person name="Chaw S.M."/>
            <person name="Liu Y.C."/>
            <person name="Wu Y.W."/>
            <person name="Wang H.Y."/>
            <person name="Lin C.I."/>
            <person name="Wu C.S."/>
            <person name="Ke H.M."/>
            <person name="Chang L.Y."/>
            <person name="Hsu C.Y."/>
            <person name="Yang H.T."/>
            <person name="Sudianto E."/>
            <person name="Hsu M.H."/>
            <person name="Wu K.P."/>
            <person name="Wang L.N."/>
            <person name="Leebens-Mack J.H."/>
            <person name="Tsai I.J."/>
        </authorList>
    </citation>
    <scope>NUCLEOTIDE SEQUENCE [LARGE SCALE GENOMIC DNA]</scope>
    <source>
        <strain evidence="10">cv. Chaw 1501</strain>
        <tissue evidence="9">Young leaves</tissue>
    </source>
</reference>
<comment type="similarity">
    <text evidence="2 8">Belongs to the glycosyl hydrolase 28 family.</text>
</comment>
<dbReference type="InterPro" id="IPR011050">
    <property type="entry name" value="Pectin_lyase_fold/virulence"/>
</dbReference>
<dbReference type="AlphaFoldDB" id="A0A443N0P6"/>
<comment type="caution">
    <text evidence="9">The sequence shown here is derived from an EMBL/GenBank/DDBJ whole genome shotgun (WGS) entry which is preliminary data.</text>
</comment>
<evidence type="ECO:0000256" key="8">
    <source>
        <dbReference type="RuleBase" id="RU361169"/>
    </source>
</evidence>
<keyword evidence="7" id="KW-0961">Cell wall biogenesis/degradation</keyword>
<dbReference type="GO" id="GO:0004650">
    <property type="term" value="F:polygalacturonase activity"/>
    <property type="evidence" value="ECO:0007669"/>
    <property type="project" value="InterPro"/>
</dbReference>
<keyword evidence="10" id="KW-1185">Reference proteome</keyword>
<dbReference type="EMBL" id="QPKB01000001">
    <property type="protein sequence ID" value="RWR72092.1"/>
    <property type="molecule type" value="Genomic_DNA"/>
</dbReference>
<dbReference type="STRING" id="337451.A0A443N0P6"/>
<comment type="subcellular location">
    <subcellularLocation>
        <location evidence="1">Secreted</location>
        <location evidence="1">Cell wall</location>
    </subcellularLocation>
</comment>
<name>A0A443N0P6_9MAGN</name>
<evidence type="ECO:0000313" key="10">
    <source>
        <dbReference type="Proteomes" id="UP000283530"/>
    </source>
</evidence>
<dbReference type="GO" id="GO:0005975">
    <property type="term" value="P:carbohydrate metabolic process"/>
    <property type="evidence" value="ECO:0007669"/>
    <property type="project" value="InterPro"/>
</dbReference>